<feature type="region of interest" description="Disordered" evidence="1">
    <location>
        <begin position="26"/>
        <end position="47"/>
    </location>
</feature>
<keyword evidence="3" id="KW-1185">Reference proteome</keyword>
<dbReference type="Proteomes" id="UP000410492">
    <property type="component" value="Unassembled WGS sequence"/>
</dbReference>
<dbReference type="AlphaFoldDB" id="A0A653C356"/>
<sequence>MDKISDFSVVCSNHFNMTMKTGVRTRLPAGAGPELTATTASSSINDPAYLTQEGDTAGTSALSTVSSGTLTASEGEPCTESSSVNDPGYPTQEGDTAGNSALSLINVSTVSSGTLTASEGEPCTESLSETATAHGSDTISVRSDTLSCGSETVPVDIEAETEAISSTTPSPAMVLSDVTNRPHKRRKRRQMRYFGDFEQDDIEDPLIRKQYWHVSQRTVAVCRQKIRNLQRKNKRIASKIHTLEALTRHLRKNNLISESAEIALNPRPCSNVY</sequence>
<protein>
    <recommendedName>
        <fullName evidence="4">THAP-type domain-containing protein</fullName>
    </recommendedName>
</protein>
<evidence type="ECO:0000313" key="2">
    <source>
        <dbReference type="EMBL" id="VEN42284.1"/>
    </source>
</evidence>
<accession>A0A653C356</accession>
<evidence type="ECO:0008006" key="4">
    <source>
        <dbReference type="Google" id="ProtNLM"/>
    </source>
</evidence>
<evidence type="ECO:0000313" key="3">
    <source>
        <dbReference type="Proteomes" id="UP000410492"/>
    </source>
</evidence>
<name>A0A653C356_CALMS</name>
<evidence type="ECO:0000256" key="1">
    <source>
        <dbReference type="SAM" id="MobiDB-lite"/>
    </source>
</evidence>
<organism evidence="2 3">
    <name type="scientific">Callosobruchus maculatus</name>
    <name type="common">Southern cowpea weevil</name>
    <name type="synonym">Pulse bruchid</name>
    <dbReference type="NCBI Taxonomy" id="64391"/>
    <lineage>
        <taxon>Eukaryota</taxon>
        <taxon>Metazoa</taxon>
        <taxon>Ecdysozoa</taxon>
        <taxon>Arthropoda</taxon>
        <taxon>Hexapoda</taxon>
        <taxon>Insecta</taxon>
        <taxon>Pterygota</taxon>
        <taxon>Neoptera</taxon>
        <taxon>Endopterygota</taxon>
        <taxon>Coleoptera</taxon>
        <taxon>Polyphaga</taxon>
        <taxon>Cucujiformia</taxon>
        <taxon>Chrysomeloidea</taxon>
        <taxon>Chrysomelidae</taxon>
        <taxon>Bruchinae</taxon>
        <taxon>Bruchini</taxon>
        <taxon>Callosobruchus</taxon>
    </lineage>
</organism>
<reference evidence="2 3" key="1">
    <citation type="submission" date="2019-01" db="EMBL/GenBank/DDBJ databases">
        <authorList>
            <person name="Sayadi A."/>
        </authorList>
    </citation>
    <scope>NUCLEOTIDE SEQUENCE [LARGE SCALE GENOMIC DNA]</scope>
</reference>
<feature type="compositionally biased region" description="Polar residues" evidence="1">
    <location>
        <begin position="62"/>
        <end position="72"/>
    </location>
</feature>
<dbReference type="OrthoDB" id="6780848at2759"/>
<gene>
    <name evidence="2" type="ORF">CALMAC_LOCUS5822</name>
</gene>
<proteinExistence type="predicted"/>
<dbReference type="EMBL" id="CAACVG010006878">
    <property type="protein sequence ID" value="VEN42284.1"/>
    <property type="molecule type" value="Genomic_DNA"/>
</dbReference>
<feature type="compositionally biased region" description="Polar residues" evidence="1">
    <location>
        <begin position="36"/>
        <end position="45"/>
    </location>
</feature>
<feature type="region of interest" description="Disordered" evidence="1">
    <location>
        <begin position="62"/>
        <end position="96"/>
    </location>
</feature>